<evidence type="ECO:0000313" key="6">
    <source>
        <dbReference type="Proteomes" id="UP000198341"/>
    </source>
</evidence>
<keyword evidence="4" id="KW-0119">Carbohydrate metabolism</keyword>
<dbReference type="PANTHER" id="PTHR46193:SF18">
    <property type="entry name" value="HEXITOL PHOSPHATASE B"/>
    <property type="match status" value="1"/>
</dbReference>
<accession>K8EPS2</accession>
<name>K8EPS2_9CHLO</name>
<keyword evidence="2" id="KW-0479">Metal-binding</keyword>
<proteinExistence type="predicted"/>
<dbReference type="InterPro" id="IPR023198">
    <property type="entry name" value="PGP-like_dom2"/>
</dbReference>
<evidence type="ECO:0000256" key="2">
    <source>
        <dbReference type="ARBA" id="ARBA00022723"/>
    </source>
</evidence>
<dbReference type="InterPro" id="IPR023214">
    <property type="entry name" value="HAD_sf"/>
</dbReference>
<dbReference type="OrthoDB" id="40579at2759"/>
<organism evidence="5 6">
    <name type="scientific">Bathycoccus prasinos</name>
    <dbReference type="NCBI Taxonomy" id="41875"/>
    <lineage>
        <taxon>Eukaryota</taxon>
        <taxon>Viridiplantae</taxon>
        <taxon>Chlorophyta</taxon>
        <taxon>Mamiellophyceae</taxon>
        <taxon>Mamiellales</taxon>
        <taxon>Bathycoccaceae</taxon>
        <taxon>Bathycoccus</taxon>
    </lineage>
</organism>
<dbReference type="PANTHER" id="PTHR46193">
    <property type="entry name" value="6-PHOSPHOGLUCONATE PHOSPHATASE"/>
    <property type="match status" value="1"/>
</dbReference>
<dbReference type="KEGG" id="bpg:Bathy15g02550"/>
<dbReference type="STRING" id="41875.K8EPS2"/>
<dbReference type="GeneID" id="19011628"/>
<dbReference type="EMBL" id="FO082264">
    <property type="protein sequence ID" value="CCO20071.1"/>
    <property type="molecule type" value="Genomic_DNA"/>
</dbReference>
<gene>
    <name evidence="5" type="ordered locus">Bathy15g02550</name>
</gene>
<evidence type="ECO:0000256" key="3">
    <source>
        <dbReference type="ARBA" id="ARBA00022842"/>
    </source>
</evidence>
<dbReference type="AlphaFoldDB" id="K8EPS2"/>
<dbReference type="Pfam" id="PF00702">
    <property type="entry name" value="Hydrolase"/>
    <property type="match status" value="1"/>
</dbReference>
<sequence>MCCKQNTIAKQRKKKEKRKRRSSEGVLHIVKMRVLPTMVLKKLPSNPKAFLFDIDGTLCDSDPVHFECFQELIMKVPSVKNPSRKPIDHDFFRKHIAGGSNPIIFNNLYPDLSEEERERMWTEKEKEYRRRAITSLRRLNGLSELMSQIDAEKIPKIAVTNAPRENADMMLKALQLDVWFKELVVLGGECEHAKPHPQPYIDGLRLLGLDPIEDAKDCIVFEDSPSGATAAVAAGCFVVGVMTSQKAEHLLEVGVHMTVKDFEEFNSKRREYKSR</sequence>
<dbReference type="GO" id="GO:0003824">
    <property type="term" value="F:catalytic activity"/>
    <property type="evidence" value="ECO:0007669"/>
    <property type="project" value="UniProtKB-ARBA"/>
</dbReference>
<dbReference type="SUPFAM" id="SSF56784">
    <property type="entry name" value="HAD-like"/>
    <property type="match status" value="1"/>
</dbReference>
<protein>
    <submittedName>
        <fullName evidence="5">Uncharacterized protein</fullName>
    </submittedName>
</protein>
<dbReference type="Proteomes" id="UP000198341">
    <property type="component" value="Chromosome 15"/>
</dbReference>
<dbReference type="Gene3D" id="3.40.50.1000">
    <property type="entry name" value="HAD superfamily/HAD-like"/>
    <property type="match status" value="1"/>
</dbReference>
<dbReference type="InterPro" id="IPR036412">
    <property type="entry name" value="HAD-like_sf"/>
</dbReference>
<dbReference type="RefSeq" id="XP_007508985.1">
    <property type="nucleotide sequence ID" value="XM_007508923.1"/>
</dbReference>
<dbReference type="GO" id="GO:0046872">
    <property type="term" value="F:metal ion binding"/>
    <property type="evidence" value="ECO:0007669"/>
    <property type="project" value="UniProtKB-KW"/>
</dbReference>
<dbReference type="SFLD" id="SFLDS00003">
    <property type="entry name" value="Haloacid_Dehalogenase"/>
    <property type="match status" value="1"/>
</dbReference>
<dbReference type="Gene3D" id="1.10.150.240">
    <property type="entry name" value="Putative phosphatase, domain 2"/>
    <property type="match status" value="1"/>
</dbReference>
<evidence type="ECO:0000313" key="5">
    <source>
        <dbReference type="EMBL" id="CCO20071.1"/>
    </source>
</evidence>
<keyword evidence="6" id="KW-1185">Reference proteome</keyword>
<comment type="cofactor">
    <cofactor evidence="1">
        <name>Mg(2+)</name>
        <dbReference type="ChEBI" id="CHEBI:18420"/>
    </cofactor>
</comment>
<evidence type="ECO:0000256" key="1">
    <source>
        <dbReference type="ARBA" id="ARBA00001946"/>
    </source>
</evidence>
<evidence type="ECO:0000256" key="4">
    <source>
        <dbReference type="ARBA" id="ARBA00023277"/>
    </source>
</evidence>
<reference evidence="5 6" key="1">
    <citation type="submission" date="2011-10" db="EMBL/GenBank/DDBJ databases">
        <authorList>
            <person name="Genoscope - CEA"/>
        </authorList>
    </citation>
    <scope>NUCLEOTIDE SEQUENCE [LARGE SCALE GENOMIC DNA]</scope>
    <source>
        <strain evidence="5 6">RCC 1105</strain>
    </source>
</reference>
<dbReference type="SFLD" id="SFLDG01129">
    <property type="entry name" value="C1.5:_HAD__Beta-PGM__Phosphata"/>
    <property type="match status" value="1"/>
</dbReference>
<dbReference type="eggNOG" id="KOG2914">
    <property type="taxonomic scope" value="Eukaryota"/>
</dbReference>
<dbReference type="InterPro" id="IPR051600">
    <property type="entry name" value="Beta-PGM-like"/>
</dbReference>
<keyword evidence="3" id="KW-0460">Magnesium</keyword>